<dbReference type="Gene3D" id="3.30.9.10">
    <property type="entry name" value="D-Amino Acid Oxidase, subunit A, domain 2"/>
    <property type="match status" value="1"/>
</dbReference>
<dbReference type="InterPro" id="IPR006076">
    <property type="entry name" value="FAD-dep_OxRdtase"/>
</dbReference>
<dbReference type="AlphaFoldDB" id="H6RJM6"/>
<dbReference type="PANTHER" id="PTHR43104">
    <property type="entry name" value="L-2-HYDROXYGLUTARATE DEHYDROGENASE, MITOCHONDRIAL"/>
    <property type="match status" value="1"/>
</dbReference>
<evidence type="ECO:0000256" key="5">
    <source>
        <dbReference type="ARBA" id="ARBA00037941"/>
    </source>
</evidence>
<evidence type="ECO:0000313" key="7">
    <source>
        <dbReference type="EMBL" id="CCG02331.1"/>
    </source>
</evidence>
<comment type="cofactor">
    <cofactor evidence="1">
        <name>FAD</name>
        <dbReference type="ChEBI" id="CHEBI:57692"/>
    </cofactor>
</comment>
<gene>
    <name evidence="7" type="ordered locus">BLASA_1396</name>
</gene>
<dbReference type="eggNOG" id="COG0579">
    <property type="taxonomic scope" value="Bacteria"/>
</dbReference>
<dbReference type="InterPro" id="IPR036188">
    <property type="entry name" value="FAD/NAD-bd_sf"/>
</dbReference>
<evidence type="ECO:0000256" key="4">
    <source>
        <dbReference type="ARBA" id="ARBA00023002"/>
    </source>
</evidence>
<dbReference type="GO" id="GO:0047545">
    <property type="term" value="F:(S)-2-hydroxyglutarate dehydrogenase activity"/>
    <property type="evidence" value="ECO:0007669"/>
    <property type="project" value="TreeGrafter"/>
</dbReference>
<dbReference type="EMBL" id="FO117623">
    <property type="protein sequence ID" value="CCG02331.1"/>
    <property type="molecule type" value="Genomic_DNA"/>
</dbReference>
<dbReference type="GO" id="GO:0005737">
    <property type="term" value="C:cytoplasm"/>
    <property type="evidence" value="ECO:0007669"/>
    <property type="project" value="TreeGrafter"/>
</dbReference>
<dbReference type="OrthoDB" id="9801699at2"/>
<keyword evidence="8" id="KW-1185">Reference proteome</keyword>
<keyword evidence="4" id="KW-0560">Oxidoreductase</keyword>
<dbReference type="Pfam" id="PF01266">
    <property type="entry name" value="DAO"/>
    <property type="match status" value="1"/>
</dbReference>
<evidence type="ECO:0000259" key="6">
    <source>
        <dbReference type="Pfam" id="PF01266"/>
    </source>
</evidence>
<dbReference type="KEGG" id="bsd:BLASA_1396"/>
<comment type="similarity">
    <text evidence="5">Belongs to the L2HGDH family.</text>
</comment>
<evidence type="ECO:0000256" key="3">
    <source>
        <dbReference type="ARBA" id="ARBA00022827"/>
    </source>
</evidence>
<dbReference type="NCBIfam" id="NF008726">
    <property type="entry name" value="PRK11728.1"/>
    <property type="match status" value="1"/>
</dbReference>
<keyword evidence="3" id="KW-0274">FAD</keyword>
<name>H6RJM6_BLASD</name>
<evidence type="ECO:0000313" key="8">
    <source>
        <dbReference type="Proteomes" id="UP000007517"/>
    </source>
</evidence>
<protein>
    <submittedName>
        <fullName evidence="7">Putative FAD dependent oxidoreductase</fullName>
    </submittedName>
</protein>
<dbReference type="STRING" id="1146883.BLASA_1396"/>
<organism evidence="7 8">
    <name type="scientific">Blastococcus saxobsidens (strain DD2)</name>
    <dbReference type="NCBI Taxonomy" id="1146883"/>
    <lineage>
        <taxon>Bacteria</taxon>
        <taxon>Bacillati</taxon>
        <taxon>Actinomycetota</taxon>
        <taxon>Actinomycetes</taxon>
        <taxon>Geodermatophilales</taxon>
        <taxon>Geodermatophilaceae</taxon>
        <taxon>Blastococcus</taxon>
    </lineage>
</organism>
<dbReference type="PANTHER" id="PTHR43104:SF2">
    <property type="entry name" value="L-2-HYDROXYGLUTARATE DEHYDROGENASE, MITOCHONDRIAL"/>
    <property type="match status" value="1"/>
</dbReference>
<dbReference type="HOGENOM" id="CLU_024775_0_1_11"/>
<dbReference type="Proteomes" id="UP000007517">
    <property type="component" value="Chromosome"/>
</dbReference>
<reference evidence="7 8" key="1">
    <citation type="journal article" date="2012" name="J. Bacteriol.">
        <title>Genome Sequence of Blastococcus saxobsidens DD2, a Stone-Inhabiting Bacterium.</title>
        <authorList>
            <person name="Chouaia B."/>
            <person name="Crotti E."/>
            <person name="Brusetti L."/>
            <person name="Daffonchio D."/>
            <person name="Essoussi I."/>
            <person name="Nouioui I."/>
            <person name="Sbissi I."/>
            <person name="Ghodhbane-Gtari F."/>
            <person name="Gtari M."/>
            <person name="Vacherie B."/>
            <person name="Barbe V."/>
            <person name="Medigue C."/>
            <person name="Gury J."/>
            <person name="Pujic P."/>
            <person name="Normand P."/>
        </authorList>
    </citation>
    <scope>NUCLEOTIDE SEQUENCE [LARGE SCALE GENOMIC DNA]</scope>
    <source>
        <strain evidence="7 8">DD2</strain>
    </source>
</reference>
<feature type="domain" description="FAD dependent oxidoreductase" evidence="6">
    <location>
        <begin position="3"/>
        <end position="389"/>
    </location>
</feature>
<reference evidence="8" key="2">
    <citation type="submission" date="2012-02" db="EMBL/GenBank/DDBJ databases">
        <title>Complete genome sequence of Blastococcus saxobsidens strain DD2.</title>
        <authorList>
            <person name="Genoscope."/>
        </authorList>
    </citation>
    <scope>NUCLEOTIDE SEQUENCE [LARGE SCALE GENOMIC DNA]</scope>
    <source>
        <strain evidence="8">DD2</strain>
    </source>
</reference>
<dbReference type="SUPFAM" id="SSF51905">
    <property type="entry name" value="FAD/NAD(P)-binding domain"/>
    <property type="match status" value="1"/>
</dbReference>
<keyword evidence="2" id="KW-0285">Flavoprotein</keyword>
<accession>H6RJM6</accession>
<evidence type="ECO:0000256" key="1">
    <source>
        <dbReference type="ARBA" id="ARBA00001974"/>
    </source>
</evidence>
<evidence type="ECO:0000256" key="2">
    <source>
        <dbReference type="ARBA" id="ARBA00022630"/>
    </source>
</evidence>
<dbReference type="Gene3D" id="3.50.50.60">
    <property type="entry name" value="FAD/NAD(P)-binding domain"/>
    <property type="match status" value="1"/>
</dbReference>
<proteinExistence type="inferred from homology"/>
<dbReference type="RefSeq" id="WP_014375228.1">
    <property type="nucleotide sequence ID" value="NC_016943.1"/>
</dbReference>
<sequence length="398" mass="43241">MKYVVVGGGIIGLAVARQLVRSDPSNTVVVLDKELEVAHHQTGHNSGVMHAGLYYQPGSMKARLCRRGIELMKRYCLEQGVPFQDAGKLVVAVDPSELTRLAEIERRAKENGVADVRTVSAAELREIEPHAAGIAALHSPSTAIVDYAAVSRALAAELELAGVEIRLGCEVQNIIADAPRPSVETTGGDLIGDRVIVCAGLQSARLARRTGDDPDPQIVPFRGEYYRLRTDRADLVRGLIYPVPDPRYPFLGIHLTRRIDGGVDVGPNAVLALALEGYRRRDVSLPDLAETLTYAGFRAMARQHWRTGARELLGSVSKRYFLRQARRYLPELTLTDLQPAPAGVRAQAVRRDGTLVDDFWISQRGPVTFVRNAPSPAATSSLAIAEHVSSVVLSDAPA</sequence>